<dbReference type="AlphaFoldDB" id="A0A9K3IFT1"/>
<reference evidence="2" key="1">
    <citation type="journal article" date="2017" name="Nature">
        <title>The sunflower genome provides insights into oil metabolism, flowering and Asterid evolution.</title>
        <authorList>
            <person name="Badouin H."/>
            <person name="Gouzy J."/>
            <person name="Grassa C.J."/>
            <person name="Murat F."/>
            <person name="Staton S.E."/>
            <person name="Cottret L."/>
            <person name="Lelandais-Briere C."/>
            <person name="Owens G.L."/>
            <person name="Carrere S."/>
            <person name="Mayjonade B."/>
            <person name="Legrand L."/>
            <person name="Gill N."/>
            <person name="Kane N.C."/>
            <person name="Bowers J.E."/>
            <person name="Hubner S."/>
            <person name="Bellec A."/>
            <person name="Berard A."/>
            <person name="Berges H."/>
            <person name="Blanchet N."/>
            <person name="Boniface M.C."/>
            <person name="Brunel D."/>
            <person name="Catrice O."/>
            <person name="Chaidir N."/>
            <person name="Claudel C."/>
            <person name="Donnadieu C."/>
            <person name="Faraut T."/>
            <person name="Fievet G."/>
            <person name="Helmstetter N."/>
            <person name="King M."/>
            <person name="Knapp S.J."/>
            <person name="Lai Z."/>
            <person name="Le Paslier M.C."/>
            <person name="Lippi Y."/>
            <person name="Lorenzon L."/>
            <person name="Mandel J.R."/>
            <person name="Marage G."/>
            <person name="Marchand G."/>
            <person name="Marquand E."/>
            <person name="Bret-Mestries E."/>
            <person name="Morien E."/>
            <person name="Nambeesan S."/>
            <person name="Nguyen T."/>
            <person name="Pegot-Espagnet P."/>
            <person name="Pouilly N."/>
            <person name="Raftis F."/>
            <person name="Sallet E."/>
            <person name="Schiex T."/>
            <person name="Thomas J."/>
            <person name="Vandecasteele C."/>
            <person name="Vares D."/>
            <person name="Vear F."/>
            <person name="Vautrin S."/>
            <person name="Crespi M."/>
            <person name="Mangin B."/>
            <person name="Burke J.M."/>
            <person name="Salse J."/>
            <person name="Munos S."/>
            <person name="Vincourt P."/>
            <person name="Rieseberg L.H."/>
            <person name="Langlade N.B."/>
        </authorList>
    </citation>
    <scope>NUCLEOTIDE SEQUENCE</scope>
    <source>
        <tissue evidence="2">Leaves</tissue>
    </source>
</reference>
<dbReference type="EMBL" id="MNCJ02000323">
    <property type="protein sequence ID" value="KAF5796089.1"/>
    <property type="molecule type" value="Genomic_DNA"/>
</dbReference>
<name>A0A9K3IFT1_HELAN</name>
<feature type="compositionally biased region" description="Basic and acidic residues" evidence="1">
    <location>
        <begin position="151"/>
        <end position="161"/>
    </location>
</feature>
<feature type="region of interest" description="Disordered" evidence="1">
    <location>
        <begin position="98"/>
        <end position="224"/>
    </location>
</feature>
<organism evidence="2 3">
    <name type="scientific">Helianthus annuus</name>
    <name type="common">Common sunflower</name>
    <dbReference type="NCBI Taxonomy" id="4232"/>
    <lineage>
        <taxon>Eukaryota</taxon>
        <taxon>Viridiplantae</taxon>
        <taxon>Streptophyta</taxon>
        <taxon>Embryophyta</taxon>
        <taxon>Tracheophyta</taxon>
        <taxon>Spermatophyta</taxon>
        <taxon>Magnoliopsida</taxon>
        <taxon>eudicotyledons</taxon>
        <taxon>Gunneridae</taxon>
        <taxon>Pentapetalae</taxon>
        <taxon>asterids</taxon>
        <taxon>campanulids</taxon>
        <taxon>Asterales</taxon>
        <taxon>Asteraceae</taxon>
        <taxon>Asteroideae</taxon>
        <taxon>Heliantheae alliance</taxon>
        <taxon>Heliantheae</taxon>
        <taxon>Helianthus</taxon>
    </lineage>
</organism>
<feature type="compositionally biased region" description="Acidic residues" evidence="1">
    <location>
        <begin position="171"/>
        <end position="182"/>
    </location>
</feature>
<comment type="caution">
    <text evidence="2">The sequence shown here is derived from an EMBL/GenBank/DDBJ whole genome shotgun (WGS) entry which is preliminary data.</text>
</comment>
<protein>
    <submittedName>
        <fullName evidence="2">Uncharacterized protein</fullName>
    </submittedName>
</protein>
<accession>A0A9K3IFT1</accession>
<reference evidence="2" key="2">
    <citation type="submission" date="2020-06" db="EMBL/GenBank/DDBJ databases">
        <title>Helianthus annuus Genome sequencing and assembly Release 2.</title>
        <authorList>
            <person name="Gouzy J."/>
            <person name="Langlade N."/>
            <person name="Munos S."/>
        </authorList>
    </citation>
    <scope>NUCLEOTIDE SEQUENCE</scope>
    <source>
        <tissue evidence="2">Leaves</tissue>
    </source>
</reference>
<feature type="compositionally biased region" description="Basic residues" evidence="1">
    <location>
        <begin position="187"/>
        <end position="206"/>
    </location>
</feature>
<evidence type="ECO:0000313" key="2">
    <source>
        <dbReference type="EMBL" id="KAF5796089.1"/>
    </source>
</evidence>
<gene>
    <name evidence="2" type="ORF">HanXRQr2_Chr08g0347331</name>
</gene>
<feature type="region of interest" description="Disordered" evidence="1">
    <location>
        <begin position="57"/>
        <end position="83"/>
    </location>
</feature>
<feature type="compositionally biased region" description="Low complexity" evidence="1">
    <location>
        <begin position="128"/>
        <end position="138"/>
    </location>
</feature>
<keyword evidence="3" id="KW-1185">Reference proteome</keyword>
<evidence type="ECO:0000256" key="1">
    <source>
        <dbReference type="SAM" id="MobiDB-lite"/>
    </source>
</evidence>
<dbReference type="Proteomes" id="UP000215914">
    <property type="component" value="Unassembled WGS sequence"/>
</dbReference>
<evidence type="ECO:0000313" key="3">
    <source>
        <dbReference type="Proteomes" id="UP000215914"/>
    </source>
</evidence>
<dbReference type="Gramene" id="mRNA:HanXRQr2_Chr08g0347331">
    <property type="protein sequence ID" value="CDS:HanXRQr2_Chr08g0347331.1"/>
    <property type="gene ID" value="HanXRQr2_Chr08g0347331"/>
</dbReference>
<feature type="compositionally biased region" description="Acidic residues" evidence="1">
    <location>
        <begin position="104"/>
        <end position="120"/>
    </location>
</feature>
<feature type="compositionally biased region" description="Polar residues" evidence="1">
    <location>
        <begin position="208"/>
        <end position="224"/>
    </location>
</feature>
<proteinExistence type="predicted"/>
<sequence>MYPRFLEMIMNVQHPSLPKEANDVLKIDVMIEHSLKIFKGVAARRYPETTPRKMFGALGDKNNVAPINDKWRHDESQSDNEESTLKKMIEDKFGRKKVDKFGDTDDADDGDGSDDEDGEGGDGGNVGASGTSARGGDNVDSDSNDNPPEPGYEHYIDERGIRQVRRIRTDQDEDYVPSDTEAECQKKKQTAIRRKTAIHRKKKMKKTFGTSSSEPATAQQETVA</sequence>